<dbReference type="EMBL" id="JACGXA010000001">
    <property type="protein sequence ID" value="MBA8802220.1"/>
    <property type="molecule type" value="Genomic_DNA"/>
</dbReference>
<evidence type="ECO:0000313" key="2">
    <source>
        <dbReference type="EMBL" id="MBA8802220.1"/>
    </source>
</evidence>
<keyword evidence="1" id="KW-0812">Transmembrane</keyword>
<evidence type="ECO:0000313" key="3">
    <source>
        <dbReference type="Proteomes" id="UP000580910"/>
    </source>
</evidence>
<dbReference type="AlphaFoldDB" id="A0A7W3IX31"/>
<feature type="transmembrane region" description="Helical" evidence="1">
    <location>
        <begin position="60"/>
        <end position="78"/>
    </location>
</feature>
<organism evidence="2 3">
    <name type="scientific">Nocardioides ginsengisegetis</name>
    <dbReference type="NCBI Taxonomy" id="661491"/>
    <lineage>
        <taxon>Bacteria</taxon>
        <taxon>Bacillati</taxon>
        <taxon>Actinomycetota</taxon>
        <taxon>Actinomycetes</taxon>
        <taxon>Propionibacteriales</taxon>
        <taxon>Nocardioidaceae</taxon>
        <taxon>Nocardioides</taxon>
    </lineage>
</organism>
<protein>
    <recommendedName>
        <fullName evidence="4">DUF3017 domain-containing protein</fullName>
    </recommendedName>
</protein>
<gene>
    <name evidence="2" type="ORF">FB382_000511</name>
</gene>
<dbReference type="InterPro" id="IPR021385">
    <property type="entry name" value="DUF3017"/>
</dbReference>
<keyword evidence="1" id="KW-1133">Transmembrane helix</keyword>
<keyword evidence="3" id="KW-1185">Reference proteome</keyword>
<accession>A0A7W3IX31</accession>
<dbReference type="Proteomes" id="UP000580910">
    <property type="component" value="Unassembled WGS sequence"/>
</dbReference>
<comment type="caution">
    <text evidence="2">The sequence shown here is derived from an EMBL/GenBank/DDBJ whole genome shotgun (WGS) entry which is preliminary data.</text>
</comment>
<evidence type="ECO:0000256" key="1">
    <source>
        <dbReference type="SAM" id="Phobius"/>
    </source>
</evidence>
<dbReference type="RefSeq" id="WP_343055456.1">
    <property type="nucleotide sequence ID" value="NZ_JACGXA010000001.1"/>
</dbReference>
<evidence type="ECO:0008006" key="4">
    <source>
        <dbReference type="Google" id="ProtNLM"/>
    </source>
</evidence>
<sequence length="118" mass="12676">MEQTEPDLVPPLDVPLDEPELFPIDGRRYPSTIGGIFYLVVLAITAVGIGIVWTGNWRLGTRWVAGALIFAALLRLVLPSKDAGMLAVRHRAFDCILLAGVGAALIFLATTIPNQPGL</sequence>
<reference evidence="2 3" key="1">
    <citation type="submission" date="2020-07" db="EMBL/GenBank/DDBJ databases">
        <title>Sequencing the genomes of 1000 actinobacteria strains.</title>
        <authorList>
            <person name="Klenk H.-P."/>
        </authorList>
    </citation>
    <scope>NUCLEOTIDE SEQUENCE [LARGE SCALE GENOMIC DNA]</scope>
    <source>
        <strain evidence="2 3">DSM 21349</strain>
    </source>
</reference>
<keyword evidence="1" id="KW-0472">Membrane</keyword>
<feature type="transmembrane region" description="Helical" evidence="1">
    <location>
        <begin position="36"/>
        <end position="54"/>
    </location>
</feature>
<name>A0A7W3IX31_9ACTN</name>
<feature type="transmembrane region" description="Helical" evidence="1">
    <location>
        <begin position="90"/>
        <end position="112"/>
    </location>
</feature>
<dbReference type="Pfam" id="PF11222">
    <property type="entry name" value="DUF3017"/>
    <property type="match status" value="1"/>
</dbReference>
<proteinExistence type="predicted"/>